<dbReference type="PATRIC" id="fig|35623.3.peg.266"/>
<protein>
    <submittedName>
        <fullName evidence="4">Peptidase family S41 protein</fullName>
    </submittedName>
</protein>
<feature type="chain" id="PRO_5001593563" evidence="2">
    <location>
        <begin position="19"/>
        <end position="866"/>
    </location>
</feature>
<dbReference type="InParanoid" id="A0A061AAC0"/>
<dbReference type="Pfam" id="PF09479">
    <property type="entry name" value="Flg_new"/>
    <property type="match status" value="1"/>
</dbReference>
<organism evidence="4 5">
    <name type="scientific">Acholeplasma oculi</name>
    <dbReference type="NCBI Taxonomy" id="35623"/>
    <lineage>
        <taxon>Bacteria</taxon>
        <taxon>Bacillati</taxon>
        <taxon>Mycoplasmatota</taxon>
        <taxon>Mollicutes</taxon>
        <taxon>Acholeplasmatales</taxon>
        <taxon>Acholeplasmataceae</taxon>
        <taxon>Acholeplasma</taxon>
    </lineage>
</organism>
<gene>
    <name evidence="4" type="ORF">Aocu_02660</name>
</gene>
<dbReference type="GO" id="GO:0008236">
    <property type="term" value="F:serine-type peptidase activity"/>
    <property type="evidence" value="ECO:0007669"/>
    <property type="project" value="InterPro"/>
</dbReference>
<dbReference type="AlphaFoldDB" id="A0A061AAC0"/>
<dbReference type="EMBL" id="LK028559">
    <property type="protein sequence ID" value="CDR30339.1"/>
    <property type="molecule type" value="Genomic_DNA"/>
</dbReference>
<feature type="signal peptide" evidence="2">
    <location>
        <begin position="1"/>
        <end position="18"/>
    </location>
</feature>
<dbReference type="Pfam" id="PF03572">
    <property type="entry name" value="Peptidase_S41"/>
    <property type="match status" value="1"/>
</dbReference>
<evidence type="ECO:0000256" key="2">
    <source>
        <dbReference type="SAM" id="SignalP"/>
    </source>
</evidence>
<accession>A0A061AAC0</accession>
<dbReference type="HOGENOM" id="CLU_328679_0_0_14"/>
<evidence type="ECO:0000259" key="3">
    <source>
        <dbReference type="Pfam" id="PF03572"/>
    </source>
</evidence>
<dbReference type="InterPro" id="IPR013378">
    <property type="entry name" value="InlB-like_B-rpt"/>
</dbReference>
<dbReference type="RefSeq" id="WP_045748901.1">
    <property type="nucleotide sequence ID" value="NZ_FUZK01000002.1"/>
</dbReference>
<comment type="subcellular location">
    <subcellularLocation>
        <location evidence="1">Cell envelope</location>
    </subcellularLocation>
</comment>
<evidence type="ECO:0000256" key="1">
    <source>
        <dbReference type="ARBA" id="ARBA00004196"/>
    </source>
</evidence>
<dbReference type="GO" id="GO:0030313">
    <property type="term" value="C:cell envelope"/>
    <property type="evidence" value="ECO:0007669"/>
    <property type="project" value="UniProtKB-SubCell"/>
</dbReference>
<dbReference type="InterPro" id="IPR005151">
    <property type="entry name" value="Tail-specific_protease"/>
</dbReference>
<dbReference type="STRING" id="35623.Aocu_02660"/>
<name>A0A061AAC0_9MOLU</name>
<keyword evidence="5" id="KW-1185">Reference proteome</keyword>
<dbReference type="KEGG" id="aoc:Aocu_02660"/>
<proteinExistence type="predicted"/>
<keyword evidence="2" id="KW-0732">Signal</keyword>
<dbReference type="PROSITE" id="PS51257">
    <property type="entry name" value="PROKAR_LIPOPROTEIN"/>
    <property type="match status" value="1"/>
</dbReference>
<dbReference type="InterPro" id="IPR042229">
    <property type="entry name" value="Listeria/Bacterioides_rpt_sf"/>
</dbReference>
<evidence type="ECO:0000313" key="4">
    <source>
        <dbReference type="EMBL" id="CDR30339.1"/>
    </source>
</evidence>
<dbReference type="Gene3D" id="3.90.226.10">
    <property type="entry name" value="2-enoyl-CoA Hydratase, Chain A, domain 1"/>
    <property type="match status" value="1"/>
</dbReference>
<dbReference type="Proteomes" id="UP000032434">
    <property type="component" value="Chromosome 1"/>
</dbReference>
<dbReference type="GO" id="GO:0006508">
    <property type="term" value="P:proteolysis"/>
    <property type="evidence" value="ECO:0007669"/>
    <property type="project" value="InterPro"/>
</dbReference>
<sequence length="866" mass="96879">MKKILSIFFLTMVLFLVACVEPPTEEPIVEDTYYTVTFNSQGGSEVTSQSVKEGSLANLPDEPTKDGFLFLYWYLTDESEAFDFDTAITANITLNALWEEEADPVVVPTVEEKIQEDIDAVLANLYLNQRELNTVARGPVHNSIITWTSNNPYVTTSGIILPLLPGDEMVDDVVINARFRLEGVNVNTTFDVDLYYTDEVVLKDKRVVPFENLTEEYDVADAEVELLFEEGGSVPYIRVVDFFDLLEGFIDPAYEITYDTRETSIYIQYDYYDEEEDHTYDLNLTIDSVEDTFTAPDPGFYWAYVYSTATNFGRHIEYDRENPLSSYTPGIDVVYDLKQYNMDVVMYEGDVVVPYYIANQLFAGSSYYNVYYNYDGLYGIYALPSEGEDAYETIRNASVNKGSIPADLAIHTFNFLAFSMDNFYGLQDIMEVETYYDQLLEISSSIVTKSPSRMDAAIADFLVKGIDEPHTSYGYPGYFNDPAYHGPSLSSLSMYGPRFRNWYNAGLIATDAAIKAKWDIQQSGFASNHPNRQLFWFLDEAKKSVVLSLDSFSTSDITEDVAWSQEQVDAVLKADGSKFPVPNQGTKYFYYNESTTKENKLEVLIKGLTLTDATNYEQALVGLGFAKVGLIYELVDGANTYYAQVKFSSDYDALVLSYAVKPTTDEKPVFVATVFDLIESDSAVYMEFQMDRILKESPLLENIILDITWNTGGNVGALYRVVGFITSDSFAVSSMNGATKSESTSFVYIDGVPTYDHLNWGLLITPTSFSAANSLATIFQDNNLGPIIGIQSGGGASSITPILLPNGTAFTMSSNNINAYRTGSGTEEDPYVYTSNEFGINPTHPVSMENIYDNETLLGILESVYA</sequence>
<dbReference type="InterPro" id="IPR029045">
    <property type="entry name" value="ClpP/crotonase-like_dom_sf"/>
</dbReference>
<dbReference type="SUPFAM" id="SSF52096">
    <property type="entry name" value="ClpP/crotonase"/>
    <property type="match status" value="1"/>
</dbReference>
<evidence type="ECO:0000313" key="5">
    <source>
        <dbReference type="Proteomes" id="UP000032434"/>
    </source>
</evidence>
<reference evidence="5" key="1">
    <citation type="submission" date="2014-05" db="EMBL/GenBank/DDBJ databases">
        <authorList>
            <person name="Kube M."/>
        </authorList>
    </citation>
    <scope>NUCLEOTIDE SEQUENCE [LARGE SCALE GENOMIC DNA]</scope>
</reference>
<dbReference type="Gene3D" id="2.60.40.4270">
    <property type="entry name" value="Listeria-Bacteroides repeat domain"/>
    <property type="match status" value="1"/>
</dbReference>
<feature type="domain" description="Tail specific protease" evidence="3">
    <location>
        <begin position="699"/>
        <end position="826"/>
    </location>
</feature>